<reference evidence="2 3" key="1">
    <citation type="submission" date="2017-08" db="EMBL/GenBank/DDBJ databases">
        <authorList>
            <person name="de Groot N.N."/>
        </authorList>
    </citation>
    <scope>NUCLEOTIDE SEQUENCE [LARGE SCALE GENOMIC DNA]</scope>
    <source>
        <strain evidence="2 3">HM2</strain>
    </source>
</reference>
<evidence type="ECO:0000256" key="1">
    <source>
        <dbReference type="SAM" id="SignalP"/>
    </source>
</evidence>
<keyword evidence="1" id="KW-0732">Signal</keyword>
<evidence type="ECO:0000313" key="2">
    <source>
        <dbReference type="EMBL" id="SUQ18797.1"/>
    </source>
</evidence>
<sequence>MRIRLSCVVVCFLAVSAALAANVTVQNFEAQSSCNYYDTYIKVDYPVGDSSVVEPLRKWMDSTLHCQGKIGAGENPIAECFNKCNVKYAMLREDFVFWEVEDFSGGYDSIWVIYKSQTPSTITYEVQSSGYNFGAAHGWFNRPVYVLLKGHANPLTYEDIFTTSRAEMIEYLSYLAGVEPSNQRGCGVRWGIEEIDQVYPSADGIVFLWHTYAVNCGACGNVDFVLPYERFHGMFRPEFEKIMKEMKWRYWWNVNFANPLLGFSTRFIH</sequence>
<dbReference type="InterPro" id="IPR037126">
    <property type="entry name" value="PdaC/RsiV-like_sf"/>
</dbReference>
<dbReference type="Gene3D" id="3.90.640.20">
    <property type="entry name" value="Heat-shock cognate protein, ATPase"/>
    <property type="match status" value="1"/>
</dbReference>
<gene>
    <name evidence="2" type="ORF">SAMN05661053_0016</name>
</gene>
<dbReference type="EMBL" id="UHJL01000001">
    <property type="protein sequence ID" value="SUQ18797.1"/>
    <property type="molecule type" value="Genomic_DNA"/>
</dbReference>
<accession>A0A380RUW5</accession>
<dbReference type="Proteomes" id="UP000255423">
    <property type="component" value="Unassembled WGS sequence"/>
</dbReference>
<dbReference type="AlphaFoldDB" id="A0A380RUW5"/>
<protein>
    <recommendedName>
        <fullName evidence="4">Lipoprotein</fullName>
    </recommendedName>
</protein>
<proteinExistence type="predicted"/>
<evidence type="ECO:0000313" key="3">
    <source>
        <dbReference type="Proteomes" id="UP000255423"/>
    </source>
</evidence>
<dbReference type="RefSeq" id="WP_109571652.1">
    <property type="nucleotide sequence ID" value="NZ_UHJL01000001.1"/>
</dbReference>
<name>A0A380RUW5_FIBSU</name>
<evidence type="ECO:0008006" key="4">
    <source>
        <dbReference type="Google" id="ProtNLM"/>
    </source>
</evidence>
<feature type="signal peptide" evidence="1">
    <location>
        <begin position="1"/>
        <end position="20"/>
    </location>
</feature>
<organism evidence="2 3">
    <name type="scientific">Fibrobacter succinogenes</name>
    <name type="common">Bacteroides succinogenes</name>
    <dbReference type="NCBI Taxonomy" id="833"/>
    <lineage>
        <taxon>Bacteria</taxon>
        <taxon>Pseudomonadati</taxon>
        <taxon>Fibrobacterota</taxon>
        <taxon>Fibrobacteria</taxon>
        <taxon>Fibrobacterales</taxon>
        <taxon>Fibrobacteraceae</taxon>
        <taxon>Fibrobacter</taxon>
    </lineage>
</organism>
<feature type="chain" id="PRO_5016854594" description="Lipoprotein" evidence="1">
    <location>
        <begin position="21"/>
        <end position="269"/>
    </location>
</feature>